<comment type="caution">
    <text evidence="1">The sequence shown here is derived from an EMBL/GenBank/DDBJ whole genome shotgun (WGS) entry which is preliminary data.</text>
</comment>
<name>A0ACC6V2H5_9CREN</name>
<sequence length="377" mass="41437">MEEIAKYAAVIEAPLLAAAVLTRSIDLLPALALPLMFLAMLAVVTDKKPRVEISAELSSGSLKVEEPLEVEVRARSNTPGILFFKVEDKRLYAERPMAKAAYLGKGSASLGFIAAMPSKRKPSPIEWAFYPITLSGYVKGEAELPQLEIRPYLVEAPRRVSATSIGAPRAPGPLAGPHSLEFLEVREYRPGDPFKLVNWKAYARNPSTLYVNEKLREGYSSTYIILDASSSCRPDAVGHGASLALSIAYSYIRAGYPVGLFVVPEGKIYLPPSDSPAGLRAIREALTMLDVSPPRRRPLPPKADRYIYITCNASADYIARLCERSKRVVAVVVKPLRGPYARLEALLMRERPKALYCATIVTWRPPARPPSEALAYI</sequence>
<protein>
    <submittedName>
        <fullName evidence="1">DUF58 domain-containing protein</fullName>
    </submittedName>
</protein>
<gene>
    <name evidence="1" type="ORF">TU35_008515</name>
</gene>
<organism evidence="1 2">
    <name type="scientific">Thermoproteus sp. AZ2</name>
    <dbReference type="NCBI Taxonomy" id="1609232"/>
    <lineage>
        <taxon>Archaea</taxon>
        <taxon>Thermoproteota</taxon>
        <taxon>Thermoprotei</taxon>
        <taxon>Thermoproteales</taxon>
        <taxon>Thermoproteaceae</taxon>
        <taxon>Thermoproteus</taxon>
    </lineage>
</organism>
<evidence type="ECO:0000313" key="2">
    <source>
        <dbReference type="Proteomes" id="UP000033636"/>
    </source>
</evidence>
<dbReference type="Proteomes" id="UP000033636">
    <property type="component" value="Unassembled WGS sequence"/>
</dbReference>
<evidence type="ECO:0000313" key="1">
    <source>
        <dbReference type="EMBL" id="MFB6491258.1"/>
    </source>
</evidence>
<reference evidence="1" key="1">
    <citation type="submission" date="2024-07" db="EMBL/GenBank/DDBJ databases">
        <title>Metagenome and Metagenome-Assembled Genomes of Archaea from a hot spring from the geothermal field of Los Azufres, Mexico.</title>
        <authorList>
            <person name="Marin-Paredes R."/>
            <person name="Martinez-Romero E."/>
            <person name="Servin-Garciduenas L.E."/>
        </authorList>
    </citation>
    <scope>NUCLEOTIDE SEQUENCE</scope>
</reference>
<accession>A0ACC6V2H5</accession>
<dbReference type="EMBL" id="JZWT02000026">
    <property type="protein sequence ID" value="MFB6491258.1"/>
    <property type="molecule type" value="Genomic_DNA"/>
</dbReference>
<proteinExistence type="predicted"/>